<dbReference type="EMBL" id="BKCP01004561">
    <property type="protein sequence ID" value="GER32171.1"/>
    <property type="molecule type" value="Genomic_DNA"/>
</dbReference>
<comment type="caution">
    <text evidence="1">The sequence shown here is derived from an EMBL/GenBank/DDBJ whole genome shotgun (WGS) entry which is preliminary data.</text>
</comment>
<dbReference type="Proteomes" id="UP000325081">
    <property type="component" value="Unassembled WGS sequence"/>
</dbReference>
<proteinExistence type="predicted"/>
<dbReference type="AlphaFoldDB" id="A0A5A7PHN3"/>
<name>A0A5A7PHN3_STRAF</name>
<protein>
    <submittedName>
        <fullName evidence="1">Hepatocyte growth factor receptor</fullName>
    </submittedName>
</protein>
<evidence type="ECO:0000313" key="2">
    <source>
        <dbReference type="Proteomes" id="UP000325081"/>
    </source>
</evidence>
<gene>
    <name evidence="1" type="ORF">STAS_08227</name>
</gene>
<reference evidence="2" key="1">
    <citation type="journal article" date="2019" name="Curr. Biol.">
        <title>Genome Sequence of Striga asiatica Provides Insight into the Evolution of Plant Parasitism.</title>
        <authorList>
            <person name="Yoshida S."/>
            <person name="Kim S."/>
            <person name="Wafula E.K."/>
            <person name="Tanskanen J."/>
            <person name="Kim Y.M."/>
            <person name="Honaas L."/>
            <person name="Yang Z."/>
            <person name="Spallek T."/>
            <person name="Conn C.E."/>
            <person name="Ichihashi Y."/>
            <person name="Cheong K."/>
            <person name="Cui S."/>
            <person name="Der J.P."/>
            <person name="Gundlach H."/>
            <person name="Jiao Y."/>
            <person name="Hori C."/>
            <person name="Ishida J.K."/>
            <person name="Kasahara H."/>
            <person name="Kiba T."/>
            <person name="Kim M.S."/>
            <person name="Koo N."/>
            <person name="Laohavisit A."/>
            <person name="Lee Y.H."/>
            <person name="Lumba S."/>
            <person name="McCourt P."/>
            <person name="Mortimer J.C."/>
            <person name="Mutuku J.M."/>
            <person name="Nomura T."/>
            <person name="Sasaki-Sekimoto Y."/>
            <person name="Seto Y."/>
            <person name="Wang Y."/>
            <person name="Wakatake T."/>
            <person name="Sakakibara H."/>
            <person name="Demura T."/>
            <person name="Yamaguchi S."/>
            <person name="Yoneyama K."/>
            <person name="Manabe R.I."/>
            <person name="Nelson D.C."/>
            <person name="Schulman A.H."/>
            <person name="Timko M.P."/>
            <person name="dePamphilis C.W."/>
            <person name="Choi D."/>
            <person name="Shirasu K."/>
        </authorList>
    </citation>
    <scope>NUCLEOTIDE SEQUENCE [LARGE SCALE GENOMIC DNA]</scope>
    <source>
        <strain evidence="2">cv. UVA1</strain>
    </source>
</reference>
<organism evidence="1 2">
    <name type="scientific">Striga asiatica</name>
    <name type="common">Asiatic witchweed</name>
    <name type="synonym">Buchnera asiatica</name>
    <dbReference type="NCBI Taxonomy" id="4170"/>
    <lineage>
        <taxon>Eukaryota</taxon>
        <taxon>Viridiplantae</taxon>
        <taxon>Streptophyta</taxon>
        <taxon>Embryophyta</taxon>
        <taxon>Tracheophyta</taxon>
        <taxon>Spermatophyta</taxon>
        <taxon>Magnoliopsida</taxon>
        <taxon>eudicotyledons</taxon>
        <taxon>Gunneridae</taxon>
        <taxon>Pentapetalae</taxon>
        <taxon>asterids</taxon>
        <taxon>lamiids</taxon>
        <taxon>Lamiales</taxon>
        <taxon>Orobanchaceae</taxon>
        <taxon>Buchnereae</taxon>
        <taxon>Striga</taxon>
    </lineage>
</organism>
<keyword evidence="1" id="KW-0675">Receptor</keyword>
<keyword evidence="2" id="KW-1185">Reference proteome</keyword>
<accession>A0A5A7PHN3</accession>
<sequence length="152" mass="17260">MWMYLAISLPIPEVEPVTTKVRSLMGGRSIGLGKLLAIILWNSISYARFNHPISHSIHPSPSFFSGGFPLFFSFPFFGEAIFVRVGYPAFQSNWTTRADRRFWRVERGRRYLSWIRALSLSSAVEVRNRESSATSGGVHRIWYGPSSVTEGE</sequence>
<evidence type="ECO:0000313" key="1">
    <source>
        <dbReference type="EMBL" id="GER32171.1"/>
    </source>
</evidence>